<dbReference type="Proteomes" id="UP000887565">
    <property type="component" value="Unplaced"/>
</dbReference>
<sequence length="134" mass="15488">MYPLVLTFWASSGISHVEAGTYVMPIIGTCEEPRILSTFREIGTLEESGLSRKEDIAFIADEHQNCVLRRVHSYFVEPIIFQIFERSAIGYVVDDHHAVSRMSYSIFIQFDRLQFKIDAQRRHVIVAKFIFGET</sequence>
<name>A0A915IXT7_ROMCU</name>
<dbReference type="AlphaFoldDB" id="A0A915IXT7"/>
<keyword evidence="1" id="KW-1185">Reference proteome</keyword>
<proteinExistence type="predicted"/>
<dbReference type="WBParaSite" id="nRc.2.0.1.t18648-RA">
    <property type="protein sequence ID" value="nRc.2.0.1.t18648-RA"/>
    <property type="gene ID" value="nRc.2.0.1.g18648"/>
</dbReference>
<organism evidence="1 2">
    <name type="scientific">Romanomermis culicivorax</name>
    <name type="common">Nematode worm</name>
    <dbReference type="NCBI Taxonomy" id="13658"/>
    <lineage>
        <taxon>Eukaryota</taxon>
        <taxon>Metazoa</taxon>
        <taxon>Ecdysozoa</taxon>
        <taxon>Nematoda</taxon>
        <taxon>Enoplea</taxon>
        <taxon>Dorylaimia</taxon>
        <taxon>Mermithida</taxon>
        <taxon>Mermithoidea</taxon>
        <taxon>Mermithidae</taxon>
        <taxon>Romanomermis</taxon>
    </lineage>
</organism>
<reference evidence="2" key="1">
    <citation type="submission" date="2022-11" db="UniProtKB">
        <authorList>
            <consortium name="WormBaseParasite"/>
        </authorList>
    </citation>
    <scope>IDENTIFICATION</scope>
</reference>
<protein>
    <submittedName>
        <fullName evidence="2">Uncharacterized protein</fullName>
    </submittedName>
</protein>
<evidence type="ECO:0000313" key="2">
    <source>
        <dbReference type="WBParaSite" id="nRc.2.0.1.t18648-RA"/>
    </source>
</evidence>
<evidence type="ECO:0000313" key="1">
    <source>
        <dbReference type="Proteomes" id="UP000887565"/>
    </source>
</evidence>
<accession>A0A915IXT7</accession>